<sequence length="93" mass="10476">MCSRHNEGCSHNNTCHSGRSSCHEDQGSCGDRCNPSFTVMTIPVVQDKNPITQTPKQCPMVYSTPQLQQTPQLKQPIPYPPQQQLKQPQQLKK</sequence>
<evidence type="ECO:0000313" key="3">
    <source>
        <dbReference type="Proteomes" id="UP000472273"/>
    </source>
</evidence>
<evidence type="ECO:0000256" key="1">
    <source>
        <dbReference type="SAM" id="MobiDB-lite"/>
    </source>
</evidence>
<keyword evidence="3" id="KW-1185">Reference proteome</keyword>
<feature type="compositionally biased region" description="Low complexity" evidence="1">
    <location>
        <begin position="64"/>
        <end position="93"/>
    </location>
</feature>
<name>A0A670ZBK1_PSETE</name>
<reference evidence="2" key="1">
    <citation type="submission" date="2025-08" db="UniProtKB">
        <authorList>
            <consortium name="Ensembl"/>
        </authorList>
    </citation>
    <scope>IDENTIFICATION</scope>
</reference>
<dbReference type="AlphaFoldDB" id="A0A670ZBK1"/>
<feature type="region of interest" description="Disordered" evidence="1">
    <location>
        <begin position="62"/>
        <end position="93"/>
    </location>
</feature>
<feature type="compositionally biased region" description="Polar residues" evidence="1">
    <location>
        <begin position="9"/>
        <end position="20"/>
    </location>
</feature>
<accession>A0A670ZBK1</accession>
<organism evidence="2 3">
    <name type="scientific">Pseudonaja textilis</name>
    <name type="common">Eastern brown snake</name>
    <dbReference type="NCBI Taxonomy" id="8673"/>
    <lineage>
        <taxon>Eukaryota</taxon>
        <taxon>Metazoa</taxon>
        <taxon>Chordata</taxon>
        <taxon>Craniata</taxon>
        <taxon>Vertebrata</taxon>
        <taxon>Euteleostomi</taxon>
        <taxon>Lepidosauria</taxon>
        <taxon>Squamata</taxon>
        <taxon>Bifurcata</taxon>
        <taxon>Unidentata</taxon>
        <taxon>Episquamata</taxon>
        <taxon>Toxicofera</taxon>
        <taxon>Serpentes</taxon>
        <taxon>Colubroidea</taxon>
        <taxon>Elapidae</taxon>
        <taxon>Hydrophiinae</taxon>
        <taxon>Pseudonaja</taxon>
    </lineage>
</organism>
<evidence type="ECO:0000313" key="2">
    <source>
        <dbReference type="Ensembl" id="ENSPTXP00000018436.1"/>
    </source>
</evidence>
<protein>
    <submittedName>
        <fullName evidence="2">Uncharacterized protein</fullName>
    </submittedName>
</protein>
<proteinExistence type="predicted"/>
<dbReference type="Proteomes" id="UP000472273">
    <property type="component" value="Unplaced"/>
</dbReference>
<dbReference type="Ensembl" id="ENSPTXT00000018993.1">
    <property type="protein sequence ID" value="ENSPTXP00000018436.1"/>
    <property type="gene ID" value="ENSPTXG00000012714.1"/>
</dbReference>
<reference evidence="2" key="2">
    <citation type="submission" date="2025-09" db="UniProtKB">
        <authorList>
            <consortium name="Ensembl"/>
        </authorList>
    </citation>
    <scope>IDENTIFICATION</scope>
</reference>
<feature type="region of interest" description="Disordered" evidence="1">
    <location>
        <begin position="1"/>
        <end position="29"/>
    </location>
</feature>